<comment type="caution">
    <text evidence="1">The sequence shown here is derived from an EMBL/GenBank/DDBJ whole genome shotgun (WGS) entry which is preliminary data.</text>
</comment>
<dbReference type="EMBL" id="JYJG01000264">
    <property type="protein sequence ID" value="KJK44053.1"/>
    <property type="molecule type" value="Genomic_DNA"/>
</dbReference>
<dbReference type="Proteomes" id="UP000033393">
    <property type="component" value="Unassembled WGS sequence"/>
</dbReference>
<organism evidence="1 2">
    <name type="scientific">Lentzea aerocolonigenes</name>
    <name type="common">Lechevalieria aerocolonigenes</name>
    <name type="synonym">Saccharothrix aerocolonigenes</name>
    <dbReference type="NCBI Taxonomy" id="68170"/>
    <lineage>
        <taxon>Bacteria</taxon>
        <taxon>Bacillati</taxon>
        <taxon>Actinomycetota</taxon>
        <taxon>Actinomycetes</taxon>
        <taxon>Pseudonocardiales</taxon>
        <taxon>Pseudonocardiaceae</taxon>
        <taxon>Lentzea</taxon>
    </lineage>
</organism>
<keyword evidence="2" id="KW-1185">Reference proteome</keyword>
<accession>A0A0F0GRN2</accession>
<protein>
    <submittedName>
        <fullName evidence="1">Uncharacterized protein</fullName>
    </submittedName>
</protein>
<dbReference type="PATRIC" id="fig|68170.10.peg.8013"/>
<sequence length="66" mass="6970">MTKYVIGPDVAVRLAHDQAVIGAGHQLLAPGVSARSRFHIRSAPMSDLPMLLVVETRAVTSVSTSS</sequence>
<evidence type="ECO:0000313" key="2">
    <source>
        <dbReference type="Proteomes" id="UP000033393"/>
    </source>
</evidence>
<dbReference type="AlphaFoldDB" id="A0A0F0GRN2"/>
<evidence type="ECO:0000313" key="1">
    <source>
        <dbReference type="EMBL" id="KJK44053.1"/>
    </source>
</evidence>
<gene>
    <name evidence="1" type="ORF">UK23_30860</name>
</gene>
<reference evidence="1 2" key="1">
    <citation type="submission" date="2015-02" db="EMBL/GenBank/DDBJ databases">
        <authorList>
            <person name="Ju K.-S."/>
            <person name="Doroghazi J.R."/>
            <person name="Metcalf W."/>
        </authorList>
    </citation>
    <scope>NUCLEOTIDE SEQUENCE [LARGE SCALE GENOMIC DNA]</scope>
    <source>
        <strain evidence="1 2">NRRL B-16140</strain>
    </source>
</reference>
<proteinExistence type="predicted"/>
<name>A0A0F0GRN2_LENAE</name>